<gene>
    <name evidence="3" type="ORF">ACT18_24920</name>
</gene>
<dbReference type="AlphaFoldDB" id="A0A1B8S8M9"/>
<keyword evidence="4" id="KW-1185">Reference proteome</keyword>
<dbReference type="OrthoDB" id="9777711at2"/>
<dbReference type="PANTHER" id="PTHR43459:SF1">
    <property type="entry name" value="EG:BACN32G11.4 PROTEIN"/>
    <property type="match status" value="1"/>
</dbReference>
<organism evidence="3 4">
    <name type="scientific">Mycolicibacter kumamotonensis</name>
    <dbReference type="NCBI Taxonomy" id="354243"/>
    <lineage>
        <taxon>Bacteria</taxon>
        <taxon>Bacillati</taxon>
        <taxon>Actinomycetota</taxon>
        <taxon>Actinomycetes</taxon>
        <taxon>Mycobacteriales</taxon>
        <taxon>Mycobacteriaceae</taxon>
        <taxon>Mycolicibacter</taxon>
    </lineage>
</organism>
<dbReference type="Pfam" id="PF00378">
    <property type="entry name" value="ECH_1"/>
    <property type="match status" value="1"/>
</dbReference>
<dbReference type="GO" id="GO:0003824">
    <property type="term" value="F:catalytic activity"/>
    <property type="evidence" value="ECO:0007669"/>
    <property type="project" value="UniProtKB-ARBA"/>
</dbReference>
<accession>A0A1B8S8M9</accession>
<dbReference type="PATRIC" id="fig|354243.3.peg.5238"/>
<dbReference type="InterPro" id="IPR014748">
    <property type="entry name" value="Enoyl-CoA_hydra_C"/>
</dbReference>
<dbReference type="Gene3D" id="3.90.226.10">
    <property type="entry name" value="2-enoyl-CoA Hydratase, Chain A, domain 1"/>
    <property type="match status" value="1"/>
</dbReference>
<dbReference type="SUPFAM" id="SSF52096">
    <property type="entry name" value="ClpP/crotonase"/>
    <property type="match status" value="1"/>
</dbReference>
<evidence type="ECO:0000256" key="2">
    <source>
        <dbReference type="SAM" id="MobiDB-lite"/>
    </source>
</evidence>
<protein>
    <submittedName>
        <fullName evidence="3">Enoyl-CoA hydratase</fullName>
    </submittedName>
</protein>
<dbReference type="InterPro" id="IPR001753">
    <property type="entry name" value="Enoyl-CoA_hydra/iso"/>
</dbReference>
<feature type="region of interest" description="Disordered" evidence="2">
    <location>
        <begin position="79"/>
        <end position="100"/>
    </location>
</feature>
<comment type="similarity">
    <text evidence="1">Belongs to the enoyl-CoA hydratase/isomerase family.</text>
</comment>
<evidence type="ECO:0000256" key="1">
    <source>
        <dbReference type="ARBA" id="ARBA00005254"/>
    </source>
</evidence>
<evidence type="ECO:0000313" key="3">
    <source>
        <dbReference type="EMBL" id="OBY29101.1"/>
    </source>
</evidence>
<dbReference type="Proteomes" id="UP000092668">
    <property type="component" value="Unassembled WGS sequence"/>
</dbReference>
<sequence>MVNELAGGANDDDDEILHNVENGILWITLNRPSVGNALGPVQRQQVIDLLAQANRSLAVRVVVFTATGDAFCTGADLRGTLPPPVDDAPPGAPERPAGSTMRSVRSGAQRFIDAVLNCDKPVLAAVNGTAAGIGAHLAFACDLVIAADTARFIEVFVRRGIVPDAGGMWLLPRLVGMQRAKELVFFGDALPAADAERMGLVNRVVTAGELEAAARVWAERLASGPTTAIGLAKSLLNRSFESPWEVALRDEAAAVEINKGTQDAAEGIASFREQRAAHFVGW</sequence>
<proteinExistence type="inferred from homology"/>
<reference evidence="3 4" key="1">
    <citation type="submission" date="2015-06" db="EMBL/GenBank/DDBJ databases">
        <title>Genome sequence of Mycobacterium kumamotonense strain Roo.</title>
        <authorList>
            <person name="Greninger A.L."/>
            <person name="Cunningham G."/>
            <person name="Miller S."/>
        </authorList>
    </citation>
    <scope>NUCLEOTIDE SEQUENCE [LARGE SCALE GENOMIC DNA]</scope>
    <source>
        <strain evidence="3 4">Roo</strain>
    </source>
</reference>
<evidence type="ECO:0000313" key="4">
    <source>
        <dbReference type="Proteomes" id="UP000092668"/>
    </source>
</evidence>
<dbReference type="PANTHER" id="PTHR43459">
    <property type="entry name" value="ENOYL-COA HYDRATASE"/>
    <property type="match status" value="1"/>
</dbReference>
<comment type="caution">
    <text evidence="3">The sequence shown here is derived from an EMBL/GenBank/DDBJ whole genome shotgun (WGS) entry which is preliminary data.</text>
</comment>
<dbReference type="RefSeq" id="WP_109511043.1">
    <property type="nucleotide sequence ID" value="NZ_LFOE01000187.1"/>
</dbReference>
<feature type="compositionally biased region" description="Pro residues" evidence="2">
    <location>
        <begin position="81"/>
        <end position="93"/>
    </location>
</feature>
<dbReference type="CDD" id="cd06558">
    <property type="entry name" value="crotonase-like"/>
    <property type="match status" value="1"/>
</dbReference>
<name>A0A1B8S8M9_9MYCO</name>
<dbReference type="InterPro" id="IPR029045">
    <property type="entry name" value="ClpP/crotonase-like_dom_sf"/>
</dbReference>
<dbReference type="EMBL" id="LFOE01000187">
    <property type="protein sequence ID" value="OBY29101.1"/>
    <property type="molecule type" value="Genomic_DNA"/>
</dbReference>
<dbReference type="Gene3D" id="1.10.12.10">
    <property type="entry name" value="Lyase 2-enoyl-coa Hydratase, Chain A, domain 2"/>
    <property type="match status" value="1"/>
</dbReference>